<dbReference type="EMBL" id="UYJE01003749">
    <property type="protein sequence ID" value="VDI22036.1"/>
    <property type="molecule type" value="Genomic_DNA"/>
</dbReference>
<evidence type="ECO:0000256" key="1">
    <source>
        <dbReference type="SAM" id="MobiDB-lite"/>
    </source>
</evidence>
<feature type="chain" id="PRO_5032605567" evidence="2">
    <location>
        <begin position="21"/>
        <end position="132"/>
    </location>
</feature>
<sequence>MRPVPCTILAIVLFAALSAAQMGEFQDMMRGCVAERGFCIDVNRVAAQGTAPGEAAEAAEAAAGAPTQPPPPAPRGRRRGRGPNPLGRAHQPRQPPQLDFFGQMNILNTHCASYDFEPACMSTGGYCCYPHP</sequence>
<feature type="signal peptide" evidence="2">
    <location>
        <begin position="1"/>
        <end position="20"/>
    </location>
</feature>
<evidence type="ECO:0000313" key="4">
    <source>
        <dbReference type="Proteomes" id="UP000596742"/>
    </source>
</evidence>
<evidence type="ECO:0000256" key="2">
    <source>
        <dbReference type="SAM" id="SignalP"/>
    </source>
</evidence>
<keyword evidence="4" id="KW-1185">Reference proteome</keyword>
<comment type="caution">
    <text evidence="3">The sequence shown here is derived from an EMBL/GenBank/DDBJ whole genome shotgun (WGS) entry which is preliminary data.</text>
</comment>
<feature type="region of interest" description="Disordered" evidence="1">
    <location>
        <begin position="50"/>
        <end position="99"/>
    </location>
</feature>
<gene>
    <name evidence="3" type="ORF">MGAL_10B083330</name>
</gene>
<dbReference type="AlphaFoldDB" id="A0A8B6DMK6"/>
<keyword evidence="2" id="KW-0732">Signal</keyword>
<accession>A0A8B6DMK6</accession>
<feature type="compositionally biased region" description="Low complexity" evidence="1">
    <location>
        <begin position="50"/>
        <end position="66"/>
    </location>
</feature>
<proteinExistence type="predicted"/>
<organism evidence="3 4">
    <name type="scientific">Mytilus galloprovincialis</name>
    <name type="common">Mediterranean mussel</name>
    <dbReference type="NCBI Taxonomy" id="29158"/>
    <lineage>
        <taxon>Eukaryota</taxon>
        <taxon>Metazoa</taxon>
        <taxon>Spiralia</taxon>
        <taxon>Lophotrochozoa</taxon>
        <taxon>Mollusca</taxon>
        <taxon>Bivalvia</taxon>
        <taxon>Autobranchia</taxon>
        <taxon>Pteriomorphia</taxon>
        <taxon>Mytilida</taxon>
        <taxon>Mytiloidea</taxon>
        <taxon>Mytilidae</taxon>
        <taxon>Mytilinae</taxon>
        <taxon>Mytilus</taxon>
    </lineage>
</organism>
<name>A0A8B6DMK6_MYTGA</name>
<reference evidence="3" key="1">
    <citation type="submission" date="2018-11" db="EMBL/GenBank/DDBJ databases">
        <authorList>
            <person name="Alioto T."/>
            <person name="Alioto T."/>
        </authorList>
    </citation>
    <scope>NUCLEOTIDE SEQUENCE</scope>
</reference>
<evidence type="ECO:0000313" key="3">
    <source>
        <dbReference type="EMBL" id="VDI22036.1"/>
    </source>
</evidence>
<protein>
    <submittedName>
        <fullName evidence="3">Uncharacterized protein</fullName>
    </submittedName>
</protein>
<dbReference type="Proteomes" id="UP000596742">
    <property type="component" value="Unassembled WGS sequence"/>
</dbReference>